<gene>
    <name evidence="5" type="ORF">PgNI_05419</name>
</gene>
<keyword evidence="2" id="KW-0812">Transmembrane</keyword>
<evidence type="ECO:0000313" key="5">
    <source>
        <dbReference type="RefSeq" id="XP_030982537.1"/>
    </source>
</evidence>
<name>A0A6P8B5S6_PYRGI</name>
<evidence type="ECO:0000256" key="2">
    <source>
        <dbReference type="SAM" id="Phobius"/>
    </source>
</evidence>
<protein>
    <recommendedName>
        <fullName evidence="6">Extracellular membrane protein CFEM domain-containing protein</fullName>
    </recommendedName>
</protein>
<keyword evidence="2" id="KW-0472">Membrane</keyword>
<keyword evidence="2" id="KW-1133">Transmembrane helix</keyword>
<keyword evidence="3" id="KW-0732">Signal</keyword>
<evidence type="ECO:0008006" key="6">
    <source>
        <dbReference type="Google" id="ProtNLM"/>
    </source>
</evidence>
<feature type="compositionally biased region" description="Low complexity" evidence="1">
    <location>
        <begin position="191"/>
        <end position="200"/>
    </location>
</feature>
<evidence type="ECO:0000256" key="1">
    <source>
        <dbReference type="SAM" id="MobiDB-lite"/>
    </source>
</evidence>
<sequence length="225" mass="22717">MLRSFPALLLAVGHLATTVSAANMVFGAYGNRNCEACLDKTFQSCPGDYQTRSYATCMCAGNGGANVATCMSGYCDPSFNHIVVMSWYMYCTMFFKELCPNAREYFDSETWDRLCSPEAVAKGGIGASGSGSGTSDSDSGAGSGSSSSGASSKTKPGVSSGSGSISEEGVAALGTGKASEPGATGAKKDSSVSSTSSKAVGATATAMPVLGMMAGLGMFVVNMNV</sequence>
<dbReference type="Proteomes" id="UP000515153">
    <property type="component" value="Chromosome I"/>
</dbReference>
<evidence type="ECO:0000313" key="4">
    <source>
        <dbReference type="Proteomes" id="UP000515153"/>
    </source>
</evidence>
<dbReference type="RefSeq" id="XP_030982537.1">
    <property type="nucleotide sequence ID" value="XM_031125450.1"/>
</dbReference>
<reference evidence="5" key="2">
    <citation type="submission" date="2019-10" db="EMBL/GenBank/DDBJ databases">
        <authorList>
            <consortium name="NCBI Genome Project"/>
        </authorList>
    </citation>
    <scope>NUCLEOTIDE SEQUENCE</scope>
    <source>
        <strain evidence="5">NI907</strain>
    </source>
</reference>
<dbReference type="AlphaFoldDB" id="A0A6P8B5S6"/>
<keyword evidence="4" id="KW-1185">Reference proteome</keyword>
<proteinExistence type="predicted"/>
<organism evidence="4 5">
    <name type="scientific">Pyricularia grisea</name>
    <name type="common">Crabgrass-specific blast fungus</name>
    <name type="synonym">Magnaporthe grisea</name>
    <dbReference type="NCBI Taxonomy" id="148305"/>
    <lineage>
        <taxon>Eukaryota</taxon>
        <taxon>Fungi</taxon>
        <taxon>Dikarya</taxon>
        <taxon>Ascomycota</taxon>
        <taxon>Pezizomycotina</taxon>
        <taxon>Sordariomycetes</taxon>
        <taxon>Sordariomycetidae</taxon>
        <taxon>Magnaporthales</taxon>
        <taxon>Pyriculariaceae</taxon>
        <taxon>Pyricularia</taxon>
    </lineage>
</organism>
<reference evidence="4 5" key="1">
    <citation type="journal article" date="2019" name="Mol. Biol. Evol.">
        <title>Blast fungal genomes show frequent chromosomal changes, gene gains and losses, and effector gene turnover.</title>
        <authorList>
            <person name="Gomez Luciano L.B."/>
            <person name="Jason Tsai I."/>
            <person name="Chuma I."/>
            <person name="Tosa Y."/>
            <person name="Chen Y.H."/>
            <person name="Li J.Y."/>
            <person name="Li M.Y."/>
            <person name="Jade Lu M.Y."/>
            <person name="Nakayashiki H."/>
            <person name="Li W.H."/>
        </authorList>
    </citation>
    <scope>NUCLEOTIDE SEQUENCE [LARGE SCALE GENOMIC DNA]</scope>
    <source>
        <strain evidence="4 5">NI907</strain>
    </source>
</reference>
<feature type="chain" id="PRO_5027922410" description="Extracellular membrane protein CFEM domain-containing protein" evidence="3">
    <location>
        <begin position="22"/>
        <end position="225"/>
    </location>
</feature>
<dbReference type="KEGG" id="pgri:PgNI_05419"/>
<reference evidence="5" key="3">
    <citation type="submission" date="2025-08" db="UniProtKB">
        <authorList>
            <consortium name="RefSeq"/>
        </authorList>
    </citation>
    <scope>IDENTIFICATION</scope>
    <source>
        <strain evidence="5">NI907</strain>
    </source>
</reference>
<feature type="transmembrane region" description="Helical" evidence="2">
    <location>
        <begin position="199"/>
        <end position="221"/>
    </location>
</feature>
<feature type="compositionally biased region" description="Low complexity" evidence="1">
    <location>
        <begin position="133"/>
        <end position="170"/>
    </location>
</feature>
<feature type="region of interest" description="Disordered" evidence="1">
    <location>
        <begin position="126"/>
        <end position="200"/>
    </location>
</feature>
<dbReference type="GeneID" id="41960359"/>
<evidence type="ECO:0000256" key="3">
    <source>
        <dbReference type="SAM" id="SignalP"/>
    </source>
</evidence>
<feature type="signal peptide" evidence="3">
    <location>
        <begin position="1"/>
        <end position="21"/>
    </location>
</feature>
<accession>A0A6P8B5S6</accession>